<dbReference type="Gene3D" id="3.20.20.140">
    <property type="entry name" value="Metal-dependent hydrolases"/>
    <property type="match status" value="1"/>
</dbReference>
<name>A0ABU8H614_9SPHN</name>
<proteinExistence type="inferred from homology"/>
<comment type="caution">
    <text evidence="3">The sequence shown here is derived from an EMBL/GenBank/DDBJ whole genome shotgun (WGS) entry which is preliminary data.</text>
</comment>
<evidence type="ECO:0000313" key="3">
    <source>
        <dbReference type="EMBL" id="MEI5688400.1"/>
    </source>
</evidence>
<dbReference type="PANTHER" id="PTHR43569:SF2">
    <property type="entry name" value="AMIDOHYDROLASE-RELATED DOMAIN-CONTAINING PROTEIN"/>
    <property type="match status" value="1"/>
</dbReference>
<keyword evidence="4" id="KW-1185">Reference proteome</keyword>
<dbReference type="Pfam" id="PF04909">
    <property type="entry name" value="Amidohydro_2"/>
    <property type="match status" value="1"/>
</dbReference>
<dbReference type="InterPro" id="IPR032466">
    <property type="entry name" value="Metal_Hydrolase"/>
</dbReference>
<dbReference type="EMBL" id="JBBBDM010000009">
    <property type="protein sequence ID" value="MEI5688400.1"/>
    <property type="molecule type" value="Genomic_DNA"/>
</dbReference>
<protein>
    <submittedName>
        <fullName evidence="3">Amidohydrolase family protein</fullName>
    </submittedName>
</protein>
<organism evidence="3 4">
    <name type="scientific">Sphingomonas kyungheensis</name>
    <dbReference type="NCBI Taxonomy" id="1069987"/>
    <lineage>
        <taxon>Bacteria</taxon>
        <taxon>Pseudomonadati</taxon>
        <taxon>Pseudomonadota</taxon>
        <taxon>Alphaproteobacteria</taxon>
        <taxon>Sphingomonadales</taxon>
        <taxon>Sphingomonadaceae</taxon>
        <taxon>Sphingomonas</taxon>
    </lineage>
</organism>
<dbReference type="PANTHER" id="PTHR43569">
    <property type="entry name" value="AMIDOHYDROLASE"/>
    <property type="match status" value="1"/>
</dbReference>
<evidence type="ECO:0000313" key="4">
    <source>
        <dbReference type="Proteomes" id="UP001367771"/>
    </source>
</evidence>
<dbReference type="SUPFAM" id="SSF51556">
    <property type="entry name" value="Metallo-dependent hydrolases"/>
    <property type="match status" value="1"/>
</dbReference>
<evidence type="ECO:0000259" key="2">
    <source>
        <dbReference type="Pfam" id="PF04909"/>
    </source>
</evidence>
<dbReference type="InterPro" id="IPR052350">
    <property type="entry name" value="Metallo-dep_Lactonases"/>
</dbReference>
<dbReference type="Proteomes" id="UP001367771">
    <property type="component" value="Unassembled WGS sequence"/>
</dbReference>
<accession>A0ABU8H614</accession>
<evidence type="ECO:0000256" key="1">
    <source>
        <dbReference type="ARBA" id="ARBA00038310"/>
    </source>
</evidence>
<sequence>MSAPRPPVSGVIDAHQHVWRLDTPGHQWPDADLPVIHRDFAIADLRAASAGIDLAATVLVQSQPTDADTDWLCALAADEPLVGAVVGWADLLAEDAAARIATLAGRRKLRGLRPMLQAIPQDDWLLQPALDPAIRAMIAHGLRFDALVQPRHLVPLHAFATRWPDLPIVIDHAAKPGAAAGGLDPWRERIAALAGLDNVWCKMSGLRTEQAAGEPAAALAPYVTHLVACFGERLMWGSDWPVLLVSGDDYADWFATARALAGLDAAGERRLFAASARRFYGISD</sequence>
<dbReference type="RefSeq" id="WP_336545787.1">
    <property type="nucleotide sequence ID" value="NZ_JBBBDM010000009.1"/>
</dbReference>
<reference evidence="3 4" key="1">
    <citation type="journal article" date="2013" name="Int. J. Syst. Evol. Microbiol.">
        <title>Sphingomonas kyungheensis sp. nov., a bacterium with ginsenoside-converting activity isolated from soil of a ginseng field.</title>
        <authorList>
            <person name="Son H.M."/>
            <person name="Yang J.E."/>
            <person name="Park Y."/>
            <person name="Han C.K."/>
            <person name="Kim S.G."/>
            <person name="Kook M."/>
            <person name="Yi T.H."/>
        </authorList>
    </citation>
    <scope>NUCLEOTIDE SEQUENCE [LARGE SCALE GENOMIC DNA]</scope>
    <source>
        <strain evidence="3 4">LMG 26582</strain>
    </source>
</reference>
<feature type="domain" description="Amidohydrolase-related" evidence="2">
    <location>
        <begin position="12"/>
        <end position="282"/>
    </location>
</feature>
<comment type="similarity">
    <text evidence="1">Belongs to the metallo-dependent hydrolases superfamily.</text>
</comment>
<dbReference type="InterPro" id="IPR006680">
    <property type="entry name" value="Amidohydro-rel"/>
</dbReference>
<gene>
    <name evidence="3" type="ORF">V8201_15015</name>
</gene>